<dbReference type="GO" id="GO:0031177">
    <property type="term" value="F:phosphopantetheine binding"/>
    <property type="evidence" value="ECO:0007669"/>
    <property type="project" value="InterPro"/>
</dbReference>
<evidence type="ECO:0000313" key="10">
    <source>
        <dbReference type="EMBL" id="GAM35557.1"/>
    </source>
</evidence>
<evidence type="ECO:0000256" key="5">
    <source>
        <dbReference type="ARBA" id="ARBA00029454"/>
    </source>
</evidence>
<reference evidence="11" key="1">
    <citation type="journal article" date="2015" name="Genome Announc.">
        <title>Draft genome sequence of Talaromyces cellulolyticus strain Y-94, a source of lignocellulosic biomass-degrading enzymes.</title>
        <authorList>
            <person name="Fujii T."/>
            <person name="Koike H."/>
            <person name="Sawayama S."/>
            <person name="Yano S."/>
            <person name="Inoue H."/>
        </authorList>
    </citation>
    <scope>NUCLEOTIDE SEQUENCE [LARGE SCALE GENOMIC DNA]</scope>
    <source>
        <strain evidence="11">Y-94</strain>
    </source>
</reference>
<keyword evidence="11" id="KW-1185">Reference proteome</keyword>
<dbReference type="GO" id="GO:0010106">
    <property type="term" value="P:cellular response to iron ion starvation"/>
    <property type="evidence" value="ECO:0007669"/>
    <property type="project" value="UniProtKB-ARBA"/>
</dbReference>
<gene>
    <name evidence="10" type="ORF">TCE0_017f03987</name>
</gene>
<keyword evidence="4" id="KW-0436">Ligase</keyword>
<dbReference type="NCBIfam" id="NF003417">
    <property type="entry name" value="PRK04813.1"/>
    <property type="match status" value="3"/>
</dbReference>
<dbReference type="GO" id="GO:0005737">
    <property type="term" value="C:cytoplasm"/>
    <property type="evidence" value="ECO:0007669"/>
    <property type="project" value="TreeGrafter"/>
</dbReference>
<dbReference type="Gene3D" id="1.10.1200.10">
    <property type="entry name" value="ACP-like"/>
    <property type="match status" value="6"/>
</dbReference>
<dbReference type="Gene3D" id="3.30.559.10">
    <property type="entry name" value="Chloramphenicol acetyltransferase-like domain"/>
    <property type="match status" value="6"/>
</dbReference>
<evidence type="ECO:0000256" key="3">
    <source>
        <dbReference type="ARBA" id="ARBA00022553"/>
    </source>
</evidence>
<dbReference type="InterPro" id="IPR023213">
    <property type="entry name" value="CAT-like_dom_sf"/>
</dbReference>
<dbReference type="GO" id="GO:0016874">
    <property type="term" value="F:ligase activity"/>
    <property type="evidence" value="ECO:0007669"/>
    <property type="project" value="UniProtKB-KW"/>
</dbReference>
<dbReference type="PANTHER" id="PTHR45527:SF1">
    <property type="entry name" value="FATTY ACID SYNTHASE"/>
    <property type="match status" value="1"/>
</dbReference>
<dbReference type="FunFam" id="3.40.50.980:FF:000001">
    <property type="entry name" value="Non-ribosomal peptide synthetase"/>
    <property type="match status" value="2"/>
</dbReference>
<dbReference type="Gene3D" id="3.30.300.30">
    <property type="match status" value="3"/>
</dbReference>
<dbReference type="PROSITE" id="PS50075">
    <property type="entry name" value="CARRIER"/>
    <property type="match status" value="5"/>
</dbReference>
<feature type="domain" description="Carrier" evidence="9">
    <location>
        <begin position="4519"/>
        <end position="4595"/>
    </location>
</feature>
<dbReference type="PROSITE" id="PS00455">
    <property type="entry name" value="AMP_BINDING"/>
    <property type="match status" value="2"/>
</dbReference>
<dbReference type="InterPro" id="IPR000873">
    <property type="entry name" value="AMP-dep_synth/lig_dom"/>
</dbReference>
<dbReference type="InterPro" id="IPR006162">
    <property type="entry name" value="Ppantetheine_attach_site"/>
</dbReference>
<dbReference type="Pfam" id="PF00501">
    <property type="entry name" value="AMP-binding"/>
    <property type="match status" value="3"/>
</dbReference>
<dbReference type="PANTHER" id="PTHR45527">
    <property type="entry name" value="NONRIBOSOMAL PEPTIDE SYNTHETASE"/>
    <property type="match status" value="1"/>
</dbReference>
<dbReference type="Proteomes" id="UP000053095">
    <property type="component" value="Unassembled WGS sequence"/>
</dbReference>
<dbReference type="InterPro" id="IPR001242">
    <property type="entry name" value="Condensation_dom"/>
</dbReference>
<evidence type="ECO:0000256" key="2">
    <source>
        <dbReference type="ARBA" id="ARBA00022450"/>
    </source>
</evidence>
<dbReference type="InterPro" id="IPR045851">
    <property type="entry name" value="AMP-bd_C_sf"/>
</dbReference>
<dbReference type="SUPFAM" id="SSF52777">
    <property type="entry name" value="CoA-dependent acyltransferases"/>
    <property type="match status" value="12"/>
</dbReference>
<feature type="region of interest" description="Disordered" evidence="8">
    <location>
        <begin position="1"/>
        <end position="22"/>
    </location>
</feature>
<keyword evidence="2" id="KW-0596">Phosphopantetheine</keyword>
<proteinExistence type="inferred from homology"/>
<evidence type="ECO:0000256" key="7">
    <source>
        <dbReference type="ARBA" id="ARBA00078302"/>
    </source>
</evidence>
<comment type="caution">
    <text evidence="10">The sequence shown here is derived from an EMBL/GenBank/DDBJ whole genome shotgun (WGS) entry which is preliminary data.</text>
</comment>
<feature type="domain" description="Carrier" evidence="9">
    <location>
        <begin position="3412"/>
        <end position="3489"/>
    </location>
</feature>
<dbReference type="CDD" id="cd19542">
    <property type="entry name" value="CT_NRPS-like"/>
    <property type="match status" value="1"/>
</dbReference>
<dbReference type="FunFam" id="3.40.50.12780:FF:000024">
    <property type="entry name" value="Nonribosomal siderophore peptide synthase SidC"/>
    <property type="match status" value="2"/>
</dbReference>
<dbReference type="GO" id="GO:0031169">
    <property type="term" value="P:ferrichrome biosynthetic process"/>
    <property type="evidence" value="ECO:0007669"/>
    <property type="project" value="UniProtKB-ARBA"/>
</dbReference>
<evidence type="ECO:0000256" key="4">
    <source>
        <dbReference type="ARBA" id="ARBA00022598"/>
    </source>
</evidence>
<dbReference type="InterPro" id="IPR036736">
    <property type="entry name" value="ACP-like_sf"/>
</dbReference>
<keyword evidence="3" id="KW-0597">Phosphoprotein</keyword>
<sequence length="5168" mass="575699">MGNTPTQFPNIYPTTGDDSTGTEVTWRCTTEEQSISFETLVLSWAALLHAYTGDEQPVFVLNQRAVRVNLNQKSFAPVTLEQRQAEDTSYTAITINEQDVDDLLNADTGRVTDKCSLSIEIDTTASTGVLRSQIGILPDHLQQIGLQFTDCLEKYTGRAVVSYTNPNQELRLSIGNSEPHHLPGPSFLHQLAFHHQQQNSSALEFLTVDHSVQKLTFHELDSLSAQLAQRLAQKFGSSRPSPRGRVVPVLLSQSVELYVAWLAVLKAGAAFCPLSTDAPEDRIRFILKDVSADVIVTHSTFKDQVANAADIPCVLVDKDDIQPTPYIWQEPSLSPEDVAYVMYTSGSTGRPKGVALSHRAATQSLLAHDILIPPFRRFLQFASPTFDVSVFEVFFPWFRGATLIGSERSNMLFDLPQIITQMEVDAAELTPTVAGELLRSRQSVPSLKVLLTIGEMLTKRVVEEFGGSTMQDGILHGMYGPTEATIHCTAAPYFYSEARVNLIGRPLKTVSAFVISLMDSPEDSSEPVILPIGQIGELAVGGPQLAIGYINRPTENSKAFIRSKRYGRLYRTGDKARLLPNGEIECFGRVSTGQIKLRGQRVELGEIESVISMASGIRSTVVGVVNGILIAWIITDDSTDLKISNVRQFCRSKLPAYMVPGDFLAVNEFPRLESGKVNRKALEAEYLTRQKDTFAGKSRSFRDPLEEKIAEIVKNVVGTSDDSLSAAGLDSLKGIRLAAKLREVGINLDVGKLVSADSVSNIWDLAQEASKKQDLSPQAFDNTFQPVVEAAFSVLGSEGLASRAESVELCSDVQVAMLSESLRDSKAYCNWIELKFAESLELYEIKAAFNKLIEHNGMLRSAFFSLDIPDHPFCQVVWNRDTLTDSFQDTTCFDYEWGISNDSEPMTPFKVQFIQEKSSVRALLHLHHAIYDGWSWELLLDDLQAVISQKPLIHRTPYSAIVKHSITIASSGAASRSRSYWASYLQNATPSSLPNFHGRHGITRRSQKVSRSLAISLTDLEVQARSLSISRQTFFQSSLAYILSCYLDTQDVVFGTVFSGRTVPVEGIESIVGPCLHVLPNWVNLSWVRTVADLLFVIQRDNRKALEHGNLSLREIKKAAAIESSNRLFDCILVWQETLGESSSTWTFFEQVAAADYLEFPFTIELEPKNGQIIAVAIYDESIFPESQVHLLLEQIEAIADIFVRCPQALLSSVNAQLPSTVLSIENSDYLHLDNLPHLGYHVEQLAANEPTRCAIEFIHHFDPGTGSIMVTAMSYNELNSQSNRLAHHLLSSGISSGDLVAIILDKSVELYVAILAVIKIGAGYVPLTPVTPMERIRTILNETVPKTCIIDTSLRVELQSLDWLSTLDLHGIDLKQYSEENVTISRHGSDTSYVVYTSGSTGKPKGVVITHHNLQSNIATLAEIYPTGPDSKILQACSQAFDVSVFEIFFAWNTGMTLCSATNDIMFRDIEAVIRSMHITHLSLTPTVAALIHPENVPEVGFLVTAGEGLTAKVHREWADKGLYQGYGPCETTNICTVKPQVTQLDDLRNIGKPFKNTSAFVISDSPGFTLLPRGSVGEFCFGGDQVGQEYIKQADLTRKKFIDHPTFGRLYRSGDFGRLLADGSLVFTGRRDDQVKLRGQRIELGEVNSTILHNDQIQDCTSMIIGDEDQGQRQQLISFFVPRRLGSSEGDQQSGLIDALFEHLSAKLPPYMVPSVLIPVELIPMTTVKKIDVRQLTERFHTLTPDDLQSYSRREQGLPETDVLGPTEQEIAQIISEATHTPLEQIRINTSLFGIGLDSISAIYVAKKLRNSGFGQVDVSLILRHSSVGELSRVIAKATDDKSQPLTSDSEFKSNGIVGLDGQAIQEIKNDFESAGHRVQLVIPCTALQEAMLSRTVSHGKNAYWNHILFEFYGDIEKLREVWQQMVARHDILRTCFVATQDARFSFAQVIHEKISLPFSTLETTDVNLEISKEKSNLAQNNHEQHKVPYALTVITDVGTGQRMLLFSIHHAIHDGEAMSLLFKEMEHAYEGKLLSPTTQFHRFVNYITTFQGHEDEQFWSDYLSGIAHSYLCYQRTISRSDEASQIWTTRQELGISSTDFETGCNDLSATPLSVFQASWAKLLSTYLLSSDICFGTVLSGRTALLEGVENIIGPCFNVLPIRVKVTPKALNTDVVKIVQETNASILAHQHTSLRQIQKRFSKDGRSLFDSIVLFQRPAAELDSRLWKLVSEEGEMDFPVILEIVPSTSLNNITILLHTDSSQISHENAQAIMKDFIDTVIHTIRYPLARISDGKGKDDLPSIALIARENIVKDSIHTEASSTLTNGHINLTDEENLVRDVMSELSKYEPQAIRRDTTIFQLGLDSINAVQISRMLKDKGFAVSAADILENPSMSQIAELLKRPSSETSLKSFEFDSFQSENKKYVLNSLGLEDTDVESIRPCSPAQLGILADFIKSNGDLYCNRLVLKVKGDIDIFRLRDAWSKAMDRHEMLRTGFIRLKDPKSPFAMVTYTSKYTTLPWVESSTTPSEEELHDRRRTFSENLHLPQWQVALRHSPVNIEVEFTAMHAIYDAQSLELVLSDVAHLYKGCQLSPPVSINPILGHILTAASSVSSEAESFWSTVGSEYQITKFPNLTSFNVRNRDLTVSSQVASKSLMAINEKCRALGVSLQAVGQAAYARLLANYTGETNVSFGVVLSGRDVHNNAGEAVFPCLVTVPFQCRVQKSNRELVSSIMKMNALLVKHQFTPISKIQRLFQQDGPLIDTLFVYQKLSHKEAEEQFWGVVDDDARVDYPLSVEIIPEGDKLLLRLTSRNDVIPQPQAELILRQLDHLLLDSLFAEDANCTLIPDVQPELLSVTPAKESYIPSPVSLLHEFVEKTASETPHKIALEFASSVTSQDVTKRSWTYRELDQMGNKVARLLQSGHSSEGGLIGICFDKCPQAYFSILGILKNGHAYVALDPTAPLSRKQFIIDDSKASIVLCALDRYDELRQLTGAEVIAMDSSGLLDGISSDPPTLSKAIDPQDTCYCLYTSGTTGTPKGCEITHENAVQAMQAFTRLFSPNWNEDSKWLQFASFHFDVSVLEQYWSWSVGICVTSCPRDVLFQDLPGTIDRLQITHIDLTPSLAKLVTPEEVPSLCKGVFITGGEALKQEILDAWGKHRVIYNGYGPTEVTIGCTMLPRMDENSKSSNIGPQFDNVGSYVFQPGTTIPVLRGCMGELCVSGALVGRGYLNRPELTQERFQYLDGSQGERFYRTGDLVRILHDGSFQFNGRIDDQVKLRGQRLELGEINSVIHEASHDVSEVTTIVTKHPSQQKEQLVAFVSRKGGRDRSANSPEITRDEDVNEFLVCIKKAAQDRLPGYMVPTHIIPVLFLPLTPNNKVDAKALKALFSELSSEQLQSLISLTNERMSIADKEIQDVIRVLAEYARTEPAEISPNTSIYDVGLDSISVIGLAQHFRDAGYQNAQVSLIMRNPTIAGIATSLEKDVSRTSAMNGEIEDSKQKLKAFVHENTVTAAEKIDRSPEDIEAIAPCTPLQEGMIARFLESPRNLYCSSFRFELKPETDIDKLRQAWSETQASVQLLRLRMVALADGYAQIVLKHDELPWTEMMVVNEEEVAAIADHEWQEWVKSLKHFTDTLWRLVIVKSSIRSLLCLDIFHALYDGYSLPLLLEQVSVRYHGHKVQGSAPFFMDILPYGPLRVSSKARKFWEGHLANAPGDRMFPIVADTVSETILLTLDLQVSDFEEIKAALQVTENAIFHACWLLTLHEHFSRIPALGIVVSGRALDVPGVESVLGPLFNTIPSYIPLHDLKTKADLIKSCHQYHVSALPYQHTPLRDINKWTRRGMRNPLFEILFVFQKEYGNSSPDLSEDIWTEVDSGAATADFPLSLEVRQTGGTVIVTLASQNHAVSKDTAKSLLSTFEAVCKNVRIDYMSSLPETVISSGQVSSDQETSFQDKRAEFDGIVTEFDWTPTSIEVRDVVADLAGVDVATVNPTTSIFELGLDSIDAIKLSSRLRSRGYDLSVSSIMKFQTISKMSEAFSTPSTSSIANSQVSLARIKKEITDSLEKAGKLPDDAMKVLPLTALQESMVAEIRASEYRHYYGVEIFEVTEGTDFSKLLQSWKAVIDTHDILRTSFIEIEDLQVSSSYAQIVHAANEQETIPVIDLEDRSLEDFVHSTIYDGTHSEFAIYGVRKNDQRYIVLAMAHALYDGWSLDLLHSDVERSYYGEDVTRPPYELVLESILNEAGDRSRQFWSATLKDFKPRKFPGGKYPGGDQSTLRRTEVSLDVPREDITKFCRDHGITVQALSVTTWTIALASFVETLDVGFGLVLSGRSHTDADEVMFPTMNTVAFRSILHGTRLEMLKYIQSFLNALIEHQHYPLRKASGEIAAGSLFDTLFIYQKRPSSSSSKSPLYQSISGTADTGYPLSMEMELMSESMICRLAARDDLFGMKDAVNILGRVAQVFRLITSEPQHATVEFTDAGMSICGGTHFTDNRNELDTTSGQKEDFENEDTSQPWSDIELKIRRVLSAVSGLPQDDISKDSTLFHLGLDSISAIKVCSLLRKQSVNLPVSAMLKAGSIAGMAAVAMTENQGSRQDISSEDTGSTLERLLGDFDIEKILSINKVSTDDIERTLPVTAGQIYCLARNTRDPRQFYASFYHRIERVSKSQLSQAWDLLLEQLPILRTGFIDTGFREKPWLQVVLKHIENPVQWHGTTQNHDFQHPPSRPITTGPVSLHAVDSEQGVVINLHIHHALYDAVSLPMLLDYLGKLCSEVETQVDGGGAEFARFIAYQNTSSPLEVREKFWKTYLASTRSRLLPKAEQGSLRDNRVEVYRPGLIENVRVIEGAARRHGLSLQSLFMAVYAKIHSEMLSEVSTDGMNDDESAKTNDYAVGVYLANRGFPLKGLETMISPTLNMVPLRIANSESSPSASRLIESAHQIQKDLHEISRVEHSGASLLEISDWTGVRVDTFVNFLRLPDSVSDEGDANTDSATTHNIRFTPLRLEDIAHGDHPAPYYTRVEHEPDASSQAKLKDDKVDAEKEAIYMRLHSRAKLFRHRVRHRIPSVTRRSEVIYLLWNIPQLDPNESPASRPNQNRPRANLVFHPRRVPVIGGGWKNYLVVTGLHIGRTTSEGRNWIVAQQPELPDSYQRTQTTFQTTSSLKL</sequence>
<dbReference type="SUPFAM" id="SSF47336">
    <property type="entry name" value="ACP-like"/>
    <property type="match status" value="6"/>
</dbReference>
<dbReference type="Pfam" id="PF00550">
    <property type="entry name" value="PP-binding"/>
    <property type="match status" value="6"/>
</dbReference>
<dbReference type="InterPro" id="IPR009081">
    <property type="entry name" value="PP-bd_ACP"/>
</dbReference>
<dbReference type="InterPro" id="IPR010071">
    <property type="entry name" value="AA_adenyl_dom"/>
</dbReference>
<dbReference type="SMART" id="SM00823">
    <property type="entry name" value="PKS_PP"/>
    <property type="match status" value="5"/>
</dbReference>
<organism evidence="10 11">
    <name type="scientific">Talaromyces pinophilus</name>
    <name type="common">Penicillium pinophilum</name>
    <dbReference type="NCBI Taxonomy" id="128442"/>
    <lineage>
        <taxon>Eukaryota</taxon>
        <taxon>Fungi</taxon>
        <taxon>Dikarya</taxon>
        <taxon>Ascomycota</taxon>
        <taxon>Pezizomycotina</taxon>
        <taxon>Eurotiomycetes</taxon>
        <taxon>Eurotiomycetidae</taxon>
        <taxon>Eurotiales</taxon>
        <taxon>Trichocomaceae</taxon>
        <taxon>Talaromyces</taxon>
        <taxon>Talaromyces sect. Talaromyces</taxon>
    </lineage>
</organism>
<evidence type="ECO:0000256" key="6">
    <source>
        <dbReference type="ARBA" id="ARBA00067294"/>
    </source>
</evidence>
<accession>A0A6V8H2L3</accession>
<dbReference type="InterPro" id="IPR020845">
    <property type="entry name" value="AMP-binding_CS"/>
</dbReference>
<comment type="pathway">
    <text evidence="1">Siderophore biosynthesis.</text>
</comment>
<dbReference type="Pfam" id="PF00668">
    <property type="entry name" value="Condensation"/>
    <property type="match status" value="6"/>
</dbReference>
<dbReference type="EMBL" id="DF933813">
    <property type="protein sequence ID" value="GAM35557.1"/>
    <property type="molecule type" value="Genomic_DNA"/>
</dbReference>
<dbReference type="Gene3D" id="3.40.50.12780">
    <property type="entry name" value="N-terminal domain of ligase-like"/>
    <property type="match status" value="3"/>
</dbReference>
<comment type="similarity">
    <text evidence="5">Belongs to the NRP synthetase family.</text>
</comment>
<evidence type="ECO:0000259" key="9">
    <source>
        <dbReference type="PROSITE" id="PS50075"/>
    </source>
</evidence>
<protein>
    <recommendedName>
        <fullName evidence="6">Nonribosomal peptide synthetase sidC</fullName>
    </recommendedName>
    <alternativeName>
        <fullName evidence="7">Siderophore peptide synthetase C</fullName>
    </alternativeName>
</protein>
<name>A0A6V8H2L3_TALPI</name>
<feature type="domain" description="Carrier" evidence="9">
    <location>
        <begin position="2334"/>
        <end position="2407"/>
    </location>
</feature>
<dbReference type="InterPro" id="IPR042099">
    <property type="entry name" value="ANL_N_sf"/>
</dbReference>
<dbReference type="GO" id="GO:0043041">
    <property type="term" value="P:amino acid activation for nonribosomal peptide biosynthetic process"/>
    <property type="evidence" value="ECO:0007669"/>
    <property type="project" value="TreeGrafter"/>
</dbReference>
<feature type="domain" description="Carrier" evidence="9">
    <location>
        <begin position="3973"/>
        <end position="4046"/>
    </location>
</feature>
<dbReference type="NCBIfam" id="TIGR01733">
    <property type="entry name" value="AA-adenyl-dom"/>
    <property type="match status" value="3"/>
</dbReference>
<evidence type="ECO:0000256" key="1">
    <source>
        <dbReference type="ARBA" id="ARBA00004924"/>
    </source>
</evidence>
<feature type="domain" description="Carrier" evidence="9">
    <location>
        <begin position="1764"/>
        <end position="1841"/>
    </location>
</feature>
<evidence type="ECO:0000256" key="8">
    <source>
        <dbReference type="SAM" id="MobiDB-lite"/>
    </source>
</evidence>
<dbReference type="FunFam" id="3.30.300.30:FF:000015">
    <property type="entry name" value="Nonribosomal peptide synthase SidD"/>
    <property type="match status" value="1"/>
</dbReference>
<evidence type="ECO:0000313" key="11">
    <source>
        <dbReference type="Proteomes" id="UP000053095"/>
    </source>
</evidence>
<dbReference type="InterPro" id="IPR020806">
    <property type="entry name" value="PKS_PP-bd"/>
</dbReference>
<dbReference type="SUPFAM" id="SSF56801">
    <property type="entry name" value="Acetyl-CoA synthetase-like"/>
    <property type="match status" value="3"/>
</dbReference>
<dbReference type="PROSITE" id="PS00012">
    <property type="entry name" value="PHOSPHOPANTETHEINE"/>
    <property type="match status" value="5"/>
</dbReference>
<dbReference type="Gene3D" id="3.30.559.30">
    <property type="entry name" value="Nonribosomal peptide synthetase, condensation domain"/>
    <property type="match status" value="6"/>
</dbReference>
<dbReference type="FunFam" id="3.30.300.30:FF:000033">
    <property type="entry name" value="Nonribosomal siderophore peptide synthase SidC"/>
    <property type="match status" value="1"/>
</dbReference>
<dbReference type="CDD" id="cd05918">
    <property type="entry name" value="A_NRPS_SidN3_like"/>
    <property type="match status" value="3"/>
</dbReference>